<protein>
    <recommendedName>
        <fullName evidence="4">phosphoglycolate phosphatase</fullName>
        <ecNumber evidence="4">3.1.3.18</ecNumber>
    </recommendedName>
</protein>
<dbReference type="InterPro" id="IPR036412">
    <property type="entry name" value="HAD-like_sf"/>
</dbReference>
<dbReference type="Gene3D" id="1.10.150.730">
    <property type="match status" value="1"/>
</dbReference>
<dbReference type="SFLD" id="SFLDS00003">
    <property type="entry name" value="Haloacid_Dehalogenase"/>
    <property type="match status" value="1"/>
</dbReference>
<dbReference type="SFLD" id="SFLDG01129">
    <property type="entry name" value="C1.5:_HAD__Beta-PGM__Phosphata"/>
    <property type="match status" value="1"/>
</dbReference>
<evidence type="ECO:0000256" key="4">
    <source>
        <dbReference type="ARBA" id="ARBA00013078"/>
    </source>
</evidence>
<gene>
    <name evidence="5" type="ORF">GO014_02845</name>
</gene>
<comment type="pathway">
    <text evidence="2">Organic acid metabolism; glycolate biosynthesis; glycolate from 2-phosphoglycolate: step 1/1.</text>
</comment>
<dbReference type="GO" id="GO:0006281">
    <property type="term" value="P:DNA repair"/>
    <property type="evidence" value="ECO:0007669"/>
    <property type="project" value="TreeGrafter"/>
</dbReference>
<dbReference type="InterPro" id="IPR006439">
    <property type="entry name" value="HAD-SF_hydro_IA"/>
</dbReference>
<keyword evidence="6" id="KW-1185">Reference proteome</keyword>
<name>A0A7X3FP08_9HYPH</name>
<dbReference type="GO" id="GO:0008967">
    <property type="term" value="F:phosphoglycolate phosphatase activity"/>
    <property type="evidence" value="ECO:0007669"/>
    <property type="project" value="UniProtKB-EC"/>
</dbReference>
<dbReference type="EMBL" id="WQRF01000001">
    <property type="protein sequence ID" value="MVS97966.1"/>
    <property type="molecule type" value="Genomic_DNA"/>
</dbReference>
<proteinExistence type="inferred from homology"/>
<dbReference type="PANTHER" id="PTHR43434:SF1">
    <property type="entry name" value="PHOSPHOGLYCOLATE PHOSPHATASE"/>
    <property type="match status" value="1"/>
</dbReference>
<evidence type="ECO:0000313" key="6">
    <source>
        <dbReference type="Proteomes" id="UP000438106"/>
    </source>
</evidence>
<sequence>MRPSELAGAGVRAIERPQKGLSALPNCVNLRSQLGADPLADNVNRPTIVLFDLDGTLVHHINPRVLQMLEFLDDCSHRGGRLVARFRLARRNLTAPNHSPKLLVHRAIHKVRRKSVEQMLEPCGTMRSVLETLKAEGVTLGVVSNGLGRGYGHDVLQTFDLRKYFSAAIFREDVSRGKPWPDSIVAALHGLGRDLRRNDVIWYVGDQSKDIGAALAASQVIGQTIRPIALGARAALGAVESRLSPSQIMWTPADFERTVQQTFDLYPADSPLMLHLSAPQL</sequence>
<dbReference type="Proteomes" id="UP000438106">
    <property type="component" value="Unassembled WGS sequence"/>
</dbReference>
<comment type="caution">
    <text evidence="5">The sequence shown here is derived from an EMBL/GenBank/DDBJ whole genome shotgun (WGS) entry which is preliminary data.</text>
</comment>
<dbReference type="Pfam" id="PF13419">
    <property type="entry name" value="HAD_2"/>
    <property type="match status" value="1"/>
</dbReference>
<keyword evidence="5" id="KW-0378">Hydrolase</keyword>
<dbReference type="SUPFAM" id="SSF56784">
    <property type="entry name" value="HAD-like"/>
    <property type="match status" value="1"/>
</dbReference>
<dbReference type="InterPro" id="IPR041492">
    <property type="entry name" value="HAD_2"/>
</dbReference>
<accession>A0A7X3FP08</accession>
<dbReference type="Gene3D" id="3.40.50.1000">
    <property type="entry name" value="HAD superfamily/HAD-like"/>
    <property type="match status" value="1"/>
</dbReference>
<organism evidence="5 6">
    <name type="scientific">Devosia marina</name>
    <dbReference type="NCBI Taxonomy" id="2683198"/>
    <lineage>
        <taxon>Bacteria</taxon>
        <taxon>Pseudomonadati</taxon>
        <taxon>Pseudomonadota</taxon>
        <taxon>Alphaproteobacteria</taxon>
        <taxon>Hyphomicrobiales</taxon>
        <taxon>Devosiaceae</taxon>
        <taxon>Devosia</taxon>
    </lineage>
</organism>
<dbReference type="InterPro" id="IPR050155">
    <property type="entry name" value="HAD-like_hydrolase_sf"/>
</dbReference>
<comment type="catalytic activity">
    <reaction evidence="1">
        <text>2-phosphoglycolate + H2O = glycolate + phosphate</text>
        <dbReference type="Rhea" id="RHEA:14369"/>
        <dbReference type="ChEBI" id="CHEBI:15377"/>
        <dbReference type="ChEBI" id="CHEBI:29805"/>
        <dbReference type="ChEBI" id="CHEBI:43474"/>
        <dbReference type="ChEBI" id="CHEBI:58033"/>
        <dbReference type="EC" id="3.1.3.18"/>
    </reaction>
</comment>
<dbReference type="InterPro" id="IPR023214">
    <property type="entry name" value="HAD_sf"/>
</dbReference>
<evidence type="ECO:0000313" key="5">
    <source>
        <dbReference type="EMBL" id="MVS97966.1"/>
    </source>
</evidence>
<reference evidence="5 6" key="1">
    <citation type="submission" date="2019-12" db="EMBL/GenBank/DDBJ databases">
        <title>Devosia maris sp. nov., isolated from the deep seawater.</title>
        <authorList>
            <person name="Liu Y."/>
        </authorList>
    </citation>
    <scope>NUCLEOTIDE SEQUENCE [LARGE SCALE GENOMIC DNA]</scope>
    <source>
        <strain evidence="5 6">L53-10-65</strain>
    </source>
</reference>
<dbReference type="PRINTS" id="PR00413">
    <property type="entry name" value="HADHALOGNASE"/>
</dbReference>
<comment type="similarity">
    <text evidence="3">Belongs to the HAD-like hydrolase superfamily. CbbY/CbbZ/Gph/YieH family.</text>
</comment>
<evidence type="ECO:0000256" key="1">
    <source>
        <dbReference type="ARBA" id="ARBA00000830"/>
    </source>
</evidence>
<evidence type="ECO:0000256" key="2">
    <source>
        <dbReference type="ARBA" id="ARBA00004818"/>
    </source>
</evidence>
<dbReference type="PANTHER" id="PTHR43434">
    <property type="entry name" value="PHOSPHOGLYCOLATE PHOSPHATASE"/>
    <property type="match status" value="1"/>
</dbReference>
<evidence type="ECO:0000256" key="3">
    <source>
        <dbReference type="ARBA" id="ARBA00006171"/>
    </source>
</evidence>
<dbReference type="AlphaFoldDB" id="A0A7X3FP08"/>
<dbReference type="EC" id="3.1.3.18" evidence="4"/>